<dbReference type="Proteomes" id="UP000612456">
    <property type="component" value="Unassembled WGS sequence"/>
</dbReference>
<sequence>MFKSQATLDADDNDIADFTPTYNYHSVYVSNFNYGTAGTYTVVW</sequence>
<evidence type="ECO:0000313" key="2">
    <source>
        <dbReference type="Proteomes" id="UP000612456"/>
    </source>
</evidence>
<dbReference type="EMBL" id="BMHP01000013">
    <property type="protein sequence ID" value="GGE00083.1"/>
    <property type="molecule type" value="Genomic_DNA"/>
</dbReference>
<organism evidence="1 2">
    <name type="scientific">Paenibacillus nasutitermitis</name>
    <dbReference type="NCBI Taxonomy" id="1652958"/>
    <lineage>
        <taxon>Bacteria</taxon>
        <taxon>Bacillati</taxon>
        <taxon>Bacillota</taxon>
        <taxon>Bacilli</taxon>
        <taxon>Bacillales</taxon>
        <taxon>Paenibacillaceae</taxon>
        <taxon>Paenibacillus</taxon>
    </lineage>
</organism>
<keyword evidence="2" id="KW-1185">Reference proteome</keyword>
<evidence type="ECO:0000313" key="1">
    <source>
        <dbReference type="EMBL" id="GGE00083.1"/>
    </source>
</evidence>
<dbReference type="AlphaFoldDB" id="A0A916ZJC2"/>
<protein>
    <submittedName>
        <fullName evidence="1">Uncharacterized protein</fullName>
    </submittedName>
</protein>
<name>A0A916ZJC2_9BACL</name>
<gene>
    <name evidence="1" type="ORF">GCM10010911_68820</name>
</gene>
<accession>A0A916ZJC2</accession>
<reference evidence="1" key="2">
    <citation type="submission" date="2020-09" db="EMBL/GenBank/DDBJ databases">
        <authorList>
            <person name="Sun Q."/>
            <person name="Zhou Y."/>
        </authorList>
    </citation>
    <scope>NUCLEOTIDE SEQUENCE</scope>
    <source>
        <strain evidence="1">CGMCC 1.15178</strain>
    </source>
</reference>
<reference evidence="1" key="1">
    <citation type="journal article" date="2014" name="Int. J. Syst. Evol. Microbiol.">
        <title>Complete genome sequence of Corynebacterium casei LMG S-19264T (=DSM 44701T), isolated from a smear-ripened cheese.</title>
        <authorList>
            <consortium name="US DOE Joint Genome Institute (JGI-PGF)"/>
            <person name="Walter F."/>
            <person name="Albersmeier A."/>
            <person name="Kalinowski J."/>
            <person name="Ruckert C."/>
        </authorList>
    </citation>
    <scope>NUCLEOTIDE SEQUENCE</scope>
    <source>
        <strain evidence="1">CGMCC 1.15178</strain>
    </source>
</reference>
<comment type="caution">
    <text evidence="1">The sequence shown here is derived from an EMBL/GenBank/DDBJ whole genome shotgun (WGS) entry which is preliminary data.</text>
</comment>
<proteinExistence type="predicted"/>